<dbReference type="SUPFAM" id="SSF50249">
    <property type="entry name" value="Nucleic acid-binding proteins"/>
    <property type="match status" value="1"/>
</dbReference>
<evidence type="ECO:0000256" key="1">
    <source>
        <dbReference type="ARBA" id="ARBA00004496"/>
    </source>
</evidence>
<accession>A0ABN5HAC6</accession>
<keyword evidence="5" id="KW-1185">Reference proteome</keyword>
<reference evidence="4 5" key="1">
    <citation type="submission" date="2018-01" db="EMBL/GenBank/DDBJ databases">
        <title>Complete and assembled Genome of Pantoea calida DSM22759T.</title>
        <authorList>
            <person name="Stevens M.J.A."/>
            <person name="Zurfluh K."/>
            <person name="Stephan R."/>
        </authorList>
    </citation>
    <scope>NUCLEOTIDE SEQUENCE [LARGE SCALE GENOMIC DNA]</scope>
    <source>
        <strain evidence="4 5">DSM 22759</strain>
    </source>
</reference>
<name>A0ABN5HAC6_9GAMM</name>
<evidence type="ECO:0000259" key="3">
    <source>
        <dbReference type="PROSITE" id="PS51857"/>
    </source>
</evidence>
<dbReference type="PRINTS" id="PR00050">
    <property type="entry name" value="COLDSHOCK"/>
</dbReference>
<comment type="subcellular location">
    <subcellularLocation>
        <location evidence="1">Cytoplasm</location>
    </subcellularLocation>
</comment>
<dbReference type="InterPro" id="IPR012340">
    <property type="entry name" value="NA-bd_OB-fold"/>
</dbReference>
<sequence length="73" mass="8411">MGMNHEKNELGIVKIFNSFKGFGFITREKGKDAFFFYEDIVKDLTQVFPGDRVSFIVRQTSKGPRAYSIKKLS</sequence>
<dbReference type="InterPro" id="IPR002059">
    <property type="entry name" value="CSP_DNA-bd"/>
</dbReference>
<feature type="domain" description="CSD" evidence="3">
    <location>
        <begin position="8"/>
        <end position="71"/>
    </location>
</feature>
<proteinExistence type="predicted"/>
<organism evidence="4 5">
    <name type="scientific">Mixta calida</name>
    <dbReference type="NCBI Taxonomy" id="665913"/>
    <lineage>
        <taxon>Bacteria</taxon>
        <taxon>Pseudomonadati</taxon>
        <taxon>Pseudomonadota</taxon>
        <taxon>Gammaproteobacteria</taxon>
        <taxon>Enterobacterales</taxon>
        <taxon>Erwiniaceae</taxon>
        <taxon>Mixta</taxon>
    </lineage>
</organism>
<dbReference type="EMBL" id="CP026378">
    <property type="protein sequence ID" value="AUY25611.1"/>
    <property type="molecule type" value="Genomic_DNA"/>
</dbReference>
<dbReference type="SMART" id="SM00357">
    <property type="entry name" value="CSP"/>
    <property type="match status" value="1"/>
</dbReference>
<dbReference type="NCBIfam" id="NF038236">
    <property type="entry name" value="retron_eff_Se72"/>
    <property type="match status" value="1"/>
</dbReference>
<dbReference type="InterPro" id="IPR011129">
    <property type="entry name" value="CSD"/>
</dbReference>
<evidence type="ECO:0000313" key="4">
    <source>
        <dbReference type="EMBL" id="AUY25611.1"/>
    </source>
</evidence>
<dbReference type="Proteomes" id="UP000237673">
    <property type="component" value="Chromosome"/>
</dbReference>
<dbReference type="PIRSF" id="PIRSF002599">
    <property type="entry name" value="Cold_shock_A"/>
    <property type="match status" value="1"/>
</dbReference>
<dbReference type="Gene3D" id="2.40.50.140">
    <property type="entry name" value="Nucleic acid-binding proteins"/>
    <property type="match status" value="1"/>
</dbReference>
<dbReference type="Pfam" id="PF00313">
    <property type="entry name" value="CSD"/>
    <property type="match status" value="1"/>
</dbReference>
<gene>
    <name evidence="4" type="ORF">C2E16_12275</name>
</gene>
<protein>
    <submittedName>
        <fullName evidence="4">Cold shock domain-containing protein</fullName>
    </submittedName>
</protein>
<dbReference type="InterPro" id="IPR012156">
    <property type="entry name" value="Cold_shock_CspA"/>
</dbReference>
<evidence type="ECO:0000313" key="5">
    <source>
        <dbReference type="Proteomes" id="UP000237673"/>
    </source>
</evidence>
<dbReference type="CDD" id="cd04458">
    <property type="entry name" value="CSP_CDS"/>
    <property type="match status" value="1"/>
</dbReference>
<evidence type="ECO:0000256" key="2">
    <source>
        <dbReference type="ARBA" id="ARBA00022490"/>
    </source>
</evidence>
<keyword evidence="2" id="KW-0963">Cytoplasm</keyword>
<dbReference type="PROSITE" id="PS51857">
    <property type="entry name" value="CSD_2"/>
    <property type="match status" value="1"/>
</dbReference>